<comment type="pathway">
    <text evidence="1 9">Amino-acid biosynthesis; L-serine biosynthesis; L-serine from 3-phospho-D-glycerate: step 1/3.</text>
</comment>
<dbReference type="RefSeq" id="WP_095643857.1">
    <property type="nucleotide sequence ID" value="NZ_LMVP01000101.1"/>
</dbReference>
<dbReference type="InterPro" id="IPR029009">
    <property type="entry name" value="ASB_dom_sf"/>
</dbReference>
<dbReference type="OrthoDB" id="7437at2157"/>
<dbReference type="AlphaFoldDB" id="A0A2A2HVR5"/>
<dbReference type="NCBIfam" id="TIGR01327">
    <property type="entry name" value="PGDH"/>
    <property type="match status" value="1"/>
</dbReference>
<feature type="domain" description="ACT" evidence="10">
    <location>
        <begin position="451"/>
        <end position="523"/>
    </location>
</feature>
<dbReference type="Pfam" id="PF00389">
    <property type="entry name" value="2-Hacid_dh"/>
    <property type="match status" value="1"/>
</dbReference>
<dbReference type="Pfam" id="PF19304">
    <property type="entry name" value="PGDH_inter"/>
    <property type="match status" value="1"/>
</dbReference>
<dbReference type="PANTHER" id="PTHR42938:SF9">
    <property type="entry name" value="FORMATE DEHYDROGENASE 1"/>
    <property type="match status" value="1"/>
</dbReference>
<dbReference type="SUPFAM" id="SSF51735">
    <property type="entry name" value="NAD(P)-binding Rossmann-fold domains"/>
    <property type="match status" value="1"/>
</dbReference>
<evidence type="ECO:0000256" key="8">
    <source>
        <dbReference type="ARBA" id="ARBA00048731"/>
    </source>
</evidence>
<keyword evidence="5 9" id="KW-0560">Oxidoreductase</keyword>
<evidence type="ECO:0000313" key="12">
    <source>
        <dbReference type="Proteomes" id="UP000218164"/>
    </source>
</evidence>
<comment type="catalytic activity">
    <reaction evidence="8 9">
        <text>(2R)-3-phosphoglycerate + NAD(+) = 3-phosphooxypyruvate + NADH + H(+)</text>
        <dbReference type="Rhea" id="RHEA:12641"/>
        <dbReference type="ChEBI" id="CHEBI:15378"/>
        <dbReference type="ChEBI" id="CHEBI:18110"/>
        <dbReference type="ChEBI" id="CHEBI:57540"/>
        <dbReference type="ChEBI" id="CHEBI:57945"/>
        <dbReference type="ChEBI" id="CHEBI:58272"/>
        <dbReference type="EC" id="1.1.1.95"/>
    </reaction>
</comment>
<dbReference type="GO" id="GO:0051287">
    <property type="term" value="F:NAD binding"/>
    <property type="evidence" value="ECO:0007669"/>
    <property type="project" value="UniProtKB-UniRule"/>
</dbReference>
<keyword evidence="12" id="KW-1185">Reference proteome</keyword>
<evidence type="ECO:0000256" key="3">
    <source>
        <dbReference type="ARBA" id="ARBA00013143"/>
    </source>
</evidence>
<dbReference type="InterPro" id="IPR006236">
    <property type="entry name" value="PGDH"/>
</dbReference>
<dbReference type="Gene3D" id="3.30.70.260">
    <property type="match status" value="1"/>
</dbReference>
<dbReference type="GO" id="GO:0004617">
    <property type="term" value="F:phosphoglycerate dehydrogenase activity"/>
    <property type="evidence" value="ECO:0007669"/>
    <property type="project" value="UniProtKB-UniRule"/>
</dbReference>
<dbReference type="PANTHER" id="PTHR42938">
    <property type="entry name" value="FORMATE DEHYDROGENASE 1"/>
    <property type="match status" value="1"/>
</dbReference>
<dbReference type="EC" id="1.1.1.95" evidence="3 9"/>
<accession>A0A2A2HVR5</accession>
<dbReference type="Gene3D" id="3.40.50.720">
    <property type="entry name" value="NAD(P)-binding Rossmann-like Domain"/>
    <property type="match status" value="2"/>
</dbReference>
<dbReference type="UniPathway" id="UPA00135">
    <property type="reaction ID" value="UER00196"/>
</dbReference>
<keyword evidence="9" id="KW-0028">Amino-acid biosynthesis</keyword>
<protein>
    <recommendedName>
        <fullName evidence="4 9">D-3-phosphoglycerate dehydrogenase</fullName>
        <ecNumber evidence="3 9">1.1.1.95</ecNumber>
    </recommendedName>
</protein>
<dbReference type="Pfam" id="PF02826">
    <property type="entry name" value="2-Hacid_dh_C"/>
    <property type="match status" value="1"/>
</dbReference>
<dbReference type="Proteomes" id="UP000218164">
    <property type="component" value="Unassembled WGS sequence"/>
</dbReference>
<evidence type="ECO:0000256" key="7">
    <source>
        <dbReference type="ARBA" id="ARBA00023299"/>
    </source>
</evidence>
<comment type="caution">
    <text evidence="11">The sequence shown here is derived from an EMBL/GenBank/DDBJ whole genome shotgun (WGS) entry which is preliminary data.</text>
</comment>
<evidence type="ECO:0000256" key="4">
    <source>
        <dbReference type="ARBA" id="ARBA00021582"/>
    </source>
</evidence>
<evidence type="ECO:0000259" key="10">
    <source>
        <dbReference type="PROSITE" id="PS51671"/>
    </source>
</evidence>
<dbReference type="SUPFAM" id="SSF52283">
    <property type="entry name" value="Formate/glycerate dehydrogenase catalytic domain-like"/>
    <property type="match status" value="1"/>
</dbReference>
<dbReference type="InterPro" id="IPR029752">
    <property type="entry name" value="D-isomer_DH_CS1"/>
</dbReference>
<evidence type="ECO:0000256" key="6">
    <source>
        <dbReference type="ARBA" id="ARBA00023027"/>
    </source>
</evidence>
<dbReference type="InterPro" id="IPR036291">
    <property type="entry name" value="NAD(P)-bd_dom_sf"/>
</dbReference>
<proteinExistence type="inferred from homology"/>
<evidence type="ECO:0000256" key="5">
    <source>
        <dbReference type="ARBA" id="ARBA00023002"/>
    </source>
</evidence>
<keyword evidence="7 9" id="KW-0718">Serine biosynthesis</keyword>
<dbReference type="InterPro" id="IPR045865">
    <property type="entry name" value="ACT-like_dom_sf"/>
</dbReference>
<organism evidence="11 12">
    <name type="scientific">Methanosarcina spelaei</name>
    <dbReference type="NCBI Taxonomy" id="1036679"/>
    <lineage>
        <taxon>Archaea</taxon>
        <taxon>Methanobacteriati</taxon>
        <taxon>Methanobacteriota</taxon>
        <taxon>Stenosarchaea group</taxon>
        <taxon>Methanomicrobia</taxon>
        <taxon>Methanosarcinales</taxon>
        <taxon>Methanosarcinaceae</taxon>
        <taxon>Methanosarcina</taxon>
    </lineage>
</organism>
<name>A0A2A2HVR5_9EURY</name>
<dbReference type="InterPro" id="IPR002912">
    <property type="entry name" value="ACT_dom"/>
</dbReference>
<keyword evidence="6 9" id="KW-0520">NAD</keyword>
<dbReference type="SUPFAM" id="SSF55021">
    <property type="entry name" value="ACT-like"/>
    <property type="match status" value="1"/>
</dbReference>
<dbReference type="CDD" id="cd12173">
    <property type="entry name" value="PGDH_4"/>
    <property type="match status" value="1"/>
</dbReference>
<sequence length="523" mass="55721">MKVLVSDSLSNEGLEILKEHFTVDVSTGLSEEELVKKIKDYDALVIRSGTQVTQKIIEAADNLKIIGRAGVGIDNVDVDAATKKGIIVANSPEGNMISAAEHTIAMMMSMSRNIPQANASLKAREWKRNKFTGVEVKGKTLGIIGLGRIGSEVAKRASGLEMNLMGYDPFISEKRAVELGVKLATVNEIAKAADYITVHTPLIKETKNILDEEQFALMKPGVRIINCARGGIISEEALAKALESGKVGGAAIDVFVEEPPFNSPLLNYDNVITTPHLGASTQEAQVNVAVDIAKEVTSVLTGGPAKNAINIPSVKPEAMAVLAPYIRLSEIMGKIAGQLVDGNYEKVEIGYNGEISGKDTRPLTVSALKGLLEMALGSGVNYVNAPILAKSRMIAVVESKSESSEEYSSTISIKLSSNGQTKLVAGTVVGDEPKIVVVDDDRVDIFPAGHMIFAKHINRPNVIGPCCLVLGKNNINISGMQVGRSEIGGVTMMVLNVDSEVSNPILEEVRKVDGILDAKLVTL</sequence>
<dbReference type="InterPro" id="IPR006139">
    <property type="entry name" value="D-isomer_2_OHA_DH_cat_dom"/>
</dbReference>
<dbReference type="InterPro" id="IPR045626">
    <property type="entry name" value="PGDH_ASB_dom"/>
</dbReference>
<dbReference type="FunFam" id="3.40.50.720:FF:000021">
    <property type="entry name" value="D-3-phosphoglycerate dehydrogenase"/>
    <property type="match status" value="1"/>
</dbReference>
<evidence type="ECO:0000313" key="11">
    <source>
        <dbReference type="EMBL" id="PAV13344.1"/>
    </source>
</evidence>
<comment type="similarity">
    <text evidence="2 9">Belongs to the D-isomer specific 2-hydroxyacid dehydrogenase family.</text>
</comment>
<reference evidence="11 12" key="1">
    <citation type="journal article" date="2017" name="BMC Genomics">
        <title>Genomic analysis of methanogenic archaea reveals a shift towards energy conservation.</title>
        <authorList>
            <person name="Gilmore S.P."/>
            <person name="Henske J.K."/>
            <person name="Sexton J.A."/>
            <person name="Solomon K.V."/>
            <person name="Seppala S."/>
            <person name="Yoo J.I."/>
            <person name="Huyett L.M."/>
            <person name="Pressman A."/>
            <person name="Cogan J.Z."/>
            <person name="Kivenson V."/>
            <person name="Peng X."/>
            <person name="Tan Y."/>
            <person name="Valentine D.L."/>
            <person name="O'Malley M.A."/>
        </authorList>
    </citation>
    <scope>NUCLEOTIDE SEQUENCE [LARGE SCALE GENOMIC DNA]</scope>
    <source>
        <strain evidence="11 12">MC-15</strain>
    </source>
</reference>
<dbReference type="FunFam" id="3.30.1330.90:FF:000003">
    <property type="entry name" value="D-3-phosphoglycerate dehydrogenase"/>
    <property type="match status" value="1"/>
</dbReference>
<dbReference type="Gene3D" id="3.30.1330.90">
    <property type="entry name" value="D-3-phosphoglycerate dehydrogenase, domain 3"/>
    <property type="match status" value="1"/>
</dbReference>
<evidence type="ECO:0000256" key="2">
    <source>
        <dbReference type="ARBA" id="ARBA00005854"/>
    </source>
</evidence>
<gene>
    <name evidence="11" type="ORF">ASJ81_05075</name>
</gene>
<dbReference type="PROSITE" id="PS51671">
    <property type="entry name" value="ACT"/>
    <property type="match status" value="1"/>
</dbReference>
<evidence type="ECO:0000256" key="9">
    <source>
        <dbReference type="RuleBase" id="RU363003"/>
    </source>
</evidence>
<dbReference type="EMBL" id="LMVP01000101">
    <property type="protein sequence ID" value="PAV13344.1"/>
    <property type="molecule type" value="Genomic_DNA"/>
</dbReference>
<dbReference type="CDD" id="cd04902">
    <property type="entry name" value="ACT_3PGDH-xct"/>
    <property type="match status" value="1"/>
</dbReference>
<evidence type="ECO:0000256" key="1">
    <source>
        <dbReference type="ARBA" id="ARBA00005216"/>
    </source>
</evidence>
<dbReference type="PROSITE" id="PS00065">
    <property type="entry name" value="D_2_HYDROXYACID_DH_1"/>
    <property type="match status" value="1"/>
</dbReference>
<dbReference type="SUPFAM" id="SSF143548">
    <property type="entry name" value="Serine metabolism enzymes domain"/>
    <property type="match status" value="1"/>
</dbReference>
<dbReference type="InterPro" id="IPR006140">
    <property type="entry name" value="D-isomer_DH_NAD-bd"/>
</dbReference>
<dbReference type="GO" id="GO:0006564">
    <property type="term" value="P:L-serine biosynthetic process"/>
    <property type="evidence" value="ECO:0007669"/>
    <property type="project" value="UniProtKB-UniRule"/>
</dbReference>